<gene>
    <name evidence="1" type="ORF">Tcan_13284</name>
    <name evidence="2" type="ORF">TCNE_LOCUS5628</name>
</gene>
<organism evidence="1 3">
    <name type="scientific">Toxocara canis</name>
    <name type="common">Canine roundworm</name>
    <dbReference type="NCBI Taxonomy" id="6265"/>
    <lineage>
        <taxon>Eukaryota</taxon>
        <taxon>Metazoa</taxon>
        <taxon>Ecdysozoa</taxon>
        <taxon>Nematoda</taxon>
        <taxon>Chromadorea</taxon>
        <taxon>Rhabditida</taxon>
        <taxon>Spirurina</taxon>
        <taxon>Ascaridomorpha</taxon>
        <taxon>Ascaridoidea</taxon>
        <taxon>Toxocaridae</taxon>
        <taxon>Toxocara</taxon>
    </lineage>
</organism>
<dbReference type="Proteomes" id="UP000031036">
    <property type="component" value="Unassembled WGS sequence"/>
</dbReference>
<sequence length="93" mass="9858">MVIGNDDDLLVSSDELLRTDGNRRSTNNPQPATIPALNLLAGIVANQVSFLRIAPRTVTFPGTCNANLRWEMGTPPLVINSIQCVLSNLAGGG</sequence>
<dbReference type="OrthoDB" id="5851039at2759"/>
<protein>
    <submittedName>
        <fullName evidence="1">Uncharacterized protein</fullName>
    </submittedName>
</protein>
<evidence type="ECO:0000313" key="1">
    <source>
        <dbReference type="EMBL" id="KHN85534.1"/>
    </source>
</evidence>
<reference evidence="2" key="2">
    <citation type="submission" date="2018-11" db="EMBL/GenBank/DDBJ databases">
        <authorList>
            <consortium name="Pathogen Informatics"/>
        </authorList>
    </citation>
    <scope>NUCLEOTIDE SEQUENCE [LARGE SCALE GENOMIC DNA]</scope>
</reference>
<keyword evidence="3" id="KW-1185">Reference proteome</keyword>
<name>A0A0B2VVS3_TOXCA</name>
<evidence type="ECO:0000313" key="2">
    <source>
        <dbReference type="EMBL" id="VDM36810.1"/>
    </source>
</evidence>
<dbReference type="EMBL" id="UYWY01019374">
    <property type="protein sequence ID" value="VDM36810.1"/>
    <property type="molecule type" value="Genomic_DNA"/>
</dbReference>
<proteinExistence type="predicted"/>
<dbReference type="OMA" id="ATIPALN"/>
<evidence type="ECO:0000313" key="3">
    <source>
        <dbReference type="Proteomes" id="UP000031036"/>
    </source>
</evidence>
<dbReference type="AlphaFoldDB" id="A0A0B2VVS3"/>
<reference evidence="1 3" key="1">
    <citation type="submission" date="2014-11" db="EMBL/GenBank/DDBJ databases">
        <title>Genetic blueprint of the zoonotic pathogen Toxocara canis.</title>
        <authorList>
            <person name="Zhu X.-Q."/>
            <person name="Korhonen P.K."/>
            <person name="Cai H."/>
            <person name="Young N.D."/>
            <person name="Nejsum P."/>
            <person name="von Samson-Himmelstjerna G."/>
            <person name="Boag P.R."/>
            <person name="Tan P."/>
            <person name="Li Q."/>
            <person name="Min J."/>
            <person name="Yang Y."/>
            <person name="Wang X."/>
            <person name="Fang X."/>
            <person name="Hall R.S."/>
            <person name="Hofmann A."/>
            <person name="Sternberg P.W."/>
            <person name="Jex A.R."/>
            <person name="Gasser R.B."/>
        </authorList>
    </citation>
    <scope>NUCLEOTIDE SEQUENCE [LARGE SCALE GENOMIC DNA]</scope>
    <source>
        <strain evidence="1">PN_DK_2014</strain>
    </source>
</reference>
<accession>A0A0B2VVS3</accession>
<dbReference type="EMBL" id="JPKZ01000761">
    <property type="protein sequence ID" value="KHN85534.1"/>
    <property type="molecule type" value="Genomic_DNA"/>
</dbReference>